<dbReference type="PANTHER" id="PTHR46682:SF1">
    <property type="entry name" value="ADHESION G-PROTEIN COUPLED RECEPTOR V1"/>
    <property type="match status" value="1"/>
</dbReference>
<accession>A0A9Q0YCB1</accession>
<dbReference type="SUPFAM" id="SSF141072">
    <property type="entry name" value="CalX-like"/>
    <property type="match status" value="1"/>
</dbReference>
<keyword evidence="2" id="KW-0677">Repeat</keyword>
<organism evidence="5 6">
    <name type="scientific">Holothuria leucospilota</name>
    <name type="common">Black long sea cucumber</name>
    <name type="synonym">Mertensiothuria leucospilota</name>
    <dbReference type="NCBI Taxonomy" id="206669"/>
    <lineage>
        <taxon>Eukaryota</taxon>
        <taxon>Metazoa</taxon>
        <taxon>Echinodermata</taxon>
        <taxon>Eleutherozoa</taxon>
        <taxon>Echinozoa</taxon>
        <taxon>Holothuroidea</taxon>
        <taxon>Aspidochirotacea</taxon>
        <taxon>Aspidochirotida</taxon>
        <taxon>Holothuriidae</taxon>
        <taxon>Holothuria</taxon>
    </lineage>
</organism>
<evidence type="ECO:0000256" key="2">
    <source>
        <dbReference type="ARBA" id="ARBA00022737"/>
    </source>
</evidence>
<dbReference type="Proteomes" id="UP001152320">
    <property type="component" value="Chromosome 22"/>
</dbReference>
<keyword evidence="1" id="KW-0732">Signal</keyword>
<dbReference type="Gene3D" id="2.60.40.2030">
    <property type="match status" value="1"/>
</dbReference>
<dbReference type="GO" id="GO:0005737">
    <property type="term" value="C:cytoplasm"/>
    <property type="evidence" value="ECO:0007669"/>
    <property type="project" value="TreeGrafter"/>
</dbReference>
<dbReference type="GO" id="GO:0071277">
    <property type="term" value="P:cellular response to calcium ion"/>
    <property type="evidence" value="ECO:0007669"/>
    <property type="project" value="TreeGrafter"/>
</dbReference>
<dbReference type="EMBL" id="JAIZAY010000022">
    <property type="protein sequence ID" value="KAJ8020152.1"/>
    <property type="molecule type" value="Genomic_DNA"/>
</dbReference>
<keyword evidence="3" id="KW-0106">Calcium</keyword>
<proteinExistence type="predicted"/>
<dbReference type="GO" id="GO:0010855">
    <property type="term" value="F:adenylate cyclase inhibitor activity"/>
    <property type="evidence" value="ECO:0007669"/>
    <property type="project" value="TreeGrafter"/>
</dbReference>
<evidence type="ECO:0000313" key="6">
    <source>
        <dbReference type="Proteomes" id="UP001152320"/>
    </source>
</evidence>
<gene>
    <name evidence="5" type="ORF">HOLleu_39662</name>
</gene>
<evidence type="ECO:0000313" key="5">
    <source>
        <dbReference type="EMBL" id="KAJ8020152.1"/>
    </source>
</evidence>
<protein>
    <submittedName>
        <fullName evidence="5">G-protein coupled receptor 98</fullName>
    </submittedName>
</protein>
<dbReference type="GO" id="GO:0016020">
    <property type="term" value="C:membrane"/>
    <property type="evidence" value="ECO:0007669"/>
    <property type="project" value="InterPro"/>
</dbReference>
<dbReference type="InterPro" id="IPR038081">
    <property type="entry name" value="CalX-like_sf"/>
</dbReference>
<dbReference type="GO" id="GO:0004930">
    <property type="term" value="F:G protein-coupled receptor activity"/>
    <property type="evidence" value="ECO:0007669"/>
    <property type="project" value="InterPro"/>
</dbReference>
<name>A0A9Q0YCB1_HOLLE</name>
<evidence type="ECO:0000259" key="4">
    <source>
        <dbReference type="SMART" id="SM00237"/>
    </source>
</evidence>
<keyword evidence="5" id="KW-0675">Receptor</keyword>
<dbReference type="Pfam" id="PF03160">
    <property type="entry name" value="Calx-beta"/>
    <property type="match status" value="1"/>
</dbReference>
<dbReference type="AlphaFoldDB" id="A0A9Q0YCB1"/>
<dbReference type="InterPro" id="IPR026919">
    <property type="entry name" value="ADGRV1"/>
</dbReference>
<reference evidence="5" key="1">
    <citation type="submission" date="2021-10" db="EMBL/GenBank/DDBJ databases">
        <title>Tropical sea cucumber genome reveals ecological adaptation and Cuvierian tubules defense mechanism.</title>
        <authorList>
            <person name="Chen T."/>
        </authorList>
    </citation>
    <scope>NUCLEOTIDE SEQUENCE</scope>
    <source>
        <strain evidence="5">Nanhai2018</strain>
        <tissue evidence="5">Muscle</tissue>
    </source>
</reference>
<dbReference type="InterPro" id="IPR003644">
    <property type="entry name" value="Calx_beta"/>
</dbReference>
<keyword evidence="6" id="KW-1185">Reference proteome</keyword>
<feature type="domain" description="Calx-beta" evidence="4">
    <location>
        <begin position="11"/>
        <end position="113"/>
    </location>
</feature>
<comment type="caution">
    <text evidence="5">The sequence shown here is derived from an EMBL/GenBank/DDBJ whole genome shotgun (WGS) entry which is preliminary data.</text>
</comment>
<dbReference type="PANTHER" id="PTHR46682">
    <property type="entry name" value="ADHESION G-PROTEIN COUPLED RECEPTOR V1"/>
    <property type="match status" value="1"/>
</dbReference>
<evidence type="ECO:0000256" key="1">
    <source>
        <dbReference type="ARBA" id="ARBA00022729"/>
    </source>
</evidence>
<sequence length="199" mass="21512">MRPQLGSLTLKEVTIDKNDHAEGIIEFTGSLLEVPEDIGTVTIPVVRGSGTFGRVSPSISVVQNVTAMPDGVDYILTDGEVVFLDGQSEAYIRATIINDQIKEFSETFSVTLTDPQGGAILGSNITEVIAISKSDGPDGLIGFAAADLRRIIENPANSRDLSFSSELSGGTDEYLTGTEGGRFRKKVYGFHRHWRLIIH</sequence>
<dbReference type="OrthoDB" id="2324346at2759"/>
<dbReference type="GO" id="GO:0001965">
    <property type="term" value="F:G-protein alpha-subunit binding"/>
    <property type="evidence" value="ECO:0007669"/>
    <property type="project" value="TreeGrafter"/>
</dbReference>
<dbReference type="SMART" id="SM00237">
    <property type="entry name" value="Calx_beta"/>
    <property type="match status" value="1"/>
</dbReference>
<evidence type="ECO:0000256" key="3">
    <source>
        <dbReference type="ARBA" id="ARBA00022837"/>
    </source>
</evidence>